<dbReference type="SUPFAM" id="SSF53850">
    <property type="entry name" value="Periplasmic binding protein-like II"/>
    <property type="match status" value="1"/>
</dbReference>
<reference evidence="3 4" key="1">
    <citation type="submission" date="2018-05" db="EMBL/GenBank/DDBJ databases">
        <title>Paenibacillus flagellatus sp. nov., isolated from selenium mineral soil.</title>
        <authorList>
            <person name="Dai X."/>
        </authorList>
    </citation>
    <scope>NUCLEOTIDE SEQUENCE [LARGE SCALE GENOMIC DNA]</scope>
    <source>
        <strain evidence="3 4">DXL2</strain>
    </source>
</reference>
<dbReference type="InterPro" id="IPR050490">
    <property type="entry name" value="Bact_solute-bd_prot1"/>
</dbReference>
<dbReference type="PROSITE" id="PS51257">
    <property type="entry name" value="PROKAR_LIPOPROTEIN"/>
    <property type="match status" value="1"/>
</dbReference>
<feature type="region of interest" description="Disordered" evidence="1">
    <location>
        <begin position="29"/>
        <end position="50"/>
    </location>
</feature>
<proteinExistence type="predicted"/>
<dbReference type="PANTHER" id="PTHR43649">
    <property type="entry name" value="ARABINOSE-BINDING PROTEIN-RELATED"/>
    <property type="match status" value="1"/>
</dbReference>
<dbReference type="Proteomes" id="UP000247476">
    <property type="component" value="Unassembled WGS sequence"/>
</dbReference>
<dbReference type="Gene3D" id="3.40.190.10">
    <property type="entry name" value="Periplasmic binding protein-like II"/>
    <property type="match status" value="2"/>
</dbReference>
<dbReference type="AlphaFoldDB" id="A0A2V5K7P2"/>
<dbReference type="Pfam" id="PF01547">
    <property type="entry name" value="SBP_bac_1"/>
    <property type="match status" value="1"/>
</dbReference>
<feature type="signal peptide" evidence="2">
    <location>
        <begin position="1"/>
        <end position="24"/>
    </location>
</feature>
<dbReference type="EMBL" id="QJVJ01000003">
    <property type="protein sequence ID" value="PYI55469.1"/>
    <property type="molecule type" value="Genomic_DNA"/>
</dbReference>
<keyword evidence="2" id="KW-0732">Signal</keyword>
<evidence type="ECO:0000313" key="4">
    <source>
        <dbReference type="Proteomes" id="UP000247476"/>
    </source>
</evidence>
<evidence type="ECO:0000256" key="2">
    <source>
        <dbReference type="SAM" id="SignalP"/>
    </source>
</evidence>
<sequence>MRLAKRWLKTTLIASVASVLALTAAGCGSSGTTDKGATGSTSGTTAPANNAKKEPVTLSIMYNWSSPNVDNGIYKDRIKKFMADNPDIKIEEESVPSEQYRTKLRTLAAGKKLPDMFILFPGVDMDPLVSGGVLMPIDDIMDTWKGMLPEDAIAGFKVNGKQYAIPTKQTFVDIVYYNKELLAKVGYTEFPKTYADLLELIKKLKAAGITPLALGNKDRWPLQSSWMSAIADRFTGSDFLYKVNKGEAKYTDPEFVKALGVIEEFAKLDAFNPDMNTMDVVQVQDYFMQGKAAIHITSSTIDAKFRHENPKGDNIGIALFPAVEGGKGDPKKSASAVQYGIGLNSQLEGAKKEAAQKFLKYFYSKELYQTLLSKGIVVPARVEMPADANKYLREMIELTNKGTSPVFDAVALIPVKDVIENGLQAITTKQKTAEQVAKEMQAAQEKAK</sequence>
<feature type="chain" id="PRO_5039025296" evidence="2">
    <location>
        <begin position="25"/>
        <end position="448"/>
    </location>
</feature>
<evidence type="ECO:0000313" key="3">
    <source>
        <dbReference type="EMBL" id="PYI55469.1"/>
    </source>
</evidence>
<gene>
    <name evidence="3" type="ORF">DLM86_06965</name>
</gene>
<accession>A0A2V5K7P2</accession>
<dbReference type="InterPro" id="IPR006059">
    <property type="entry name" value="SBP"/>
</dbReference>
<dbReference type="OrthoDB" id="9798191at2"/>
<name>A0A2V5K7P2_9BACL</name>
<keyword evidence="4" id="KW-1185">Reference proteome</keyword>
<evidence type="ECO:0000256" key="1">
    <source>
        <dbReference type="SAM" id="MobiDB-lite"/>
    </source>
</evidence>
<protein>
    <submittedName>
        <fullName evidence="3">ABC transporter substrate-binding protein</fullName>
    </submittedName>
</protein>
<organism evidence="3 4">
    <name type="scientific">Paenibacillus flagellatus</name>
    <dbReference type="NCBI Taxonomy" id="2211139"/>
    <lineage>
        <taxon>Bacteria</taxon>
        <taxon>Bacillati</taxon>
        <taxon>Bacillota</taxon>
        <taxon>Bacilli</taxon>
        <taxon>Bacillales</taxon>
        <taxon>Paenibacillaceae</taxon>
        <taxon>Paenibacillus</taxon>
    </lineage>
</organism>
<comment type="caution">
    <text evidence="3">The sequence shown here is derived from an EMBL/GenBank/DDBJ whole genome shotgun (WGS) entry which is preliminary data.</text>
</comment>
<feature type="compositionally biased region" description="Low complexity" evidence="1">
    <location>
        <begin position="29"/>
        <end position="45"/>
    </location>
</feature>